<evidence type="ECO:0000256" key="8">
    <source>
        <dbReference type="ARBA" id="ARBA00022679"/>
    </source>
</evidence>
<evidence type="ECO:0000256" key="3">
    <source>
        <dbReference type="ARBA" id="ARBA00004127"/>
    </source>
</evidence>
<comment type="subcellular location">
    <subcellularLocation>
        <location evidence="3">Endomembrane system</location>
        <topology evidence="3">Multi-pass membrane protein</topology>
    </subcellularLocation>
</comment>
<feature type="transmembrane region" description="Helical" evidence="17">
    <location>
        <begin position="470"/>
        <end position="490"/>
    </location>
</feature>
<keyword evidence="7" id="KW-0328">Glycosyltransferase</keyword>
<evidence type="ECO:0000256" key="17">
    <source>
        <dbReference type="SAM" id="Phobius"/>
    </source>
</evidence>
<dbReference type="InterPro" id="IPR003674">
    <property type="entry name" value="Oligo_trans_STT3"/>
</dbReference>
<evidence type="ECO:0000256" key="4">
    <source>
        <dbReference type="ARBA" id="ARBA00004922"/>
    </source>
</evidence>
<protein>
    <recommendedName>
        <fullName evidence="6">dolichyl-phosphooligosaccharide-protein glycotransferase</fullName>
        <ecNumber evidence="6">2.4.99.21</ecNumber>
    </recommendedName>
    <alternativeName>
        <fullName evidence="15">Oligosaccharyl transferase</fullName>
    </alternativeName>
</protein>
<keyword evidence="14" id="KW-0464">Manganese</keyword>
<name>A0A0U3DY93_9CREN</name>
<proteinExistence type="inferred from homology"/>
<dbReference type="Proteomes" id="UP000060778">
    <property type="component" value="Chromosome"/>
</dbReference>
<evidence type="ECO:0000313" key="20">
    <source>
        <dbReference type="Proteomes" id="UP000060778"/>
    </source>
</evidence>
<dbReference type="GO" id="GO:0012505">
    <property type="term" value="C:endomembrane system"/>
    <property type="evidence" value="ECO:0007669"/>
    <property type="project" value="UniProtKB-SubCell"/>
</dbReference>
<dbReference type="RefSeq" id="WP_075049830.1">
    <property type="nucleotide sequence ID" value="NZ_CP006867.1"/>
</dbReference>
<reference evidence="19 20" key="1">
    <citation type="submission" date="2013-11" db="EMBL/GenBank/DDBJ databases">
        <title>Comparative genomics of Ignicoccus.</title>
        <authorList>
            <person name="Podar M."/>
        </authorList>
    </citation>
    <scope>NUCLEOTIDE SEQUENCE [LARGE SCALE GENOMIC DNA]</scope>
    <source>
        <strain evidence="19 20">DSM 13165</strain>
    </source>
</reference>
<dbReference type="OrthoDB" id="12184at2157"/>
<keyword evidence="9 17" id="KW-0812">Transmembrane</keyword>
<feature type="transmembrane region" description="Helical" evidence="17">
    <location>
        <begin position="206"/>
        <end position="224"/>
    </location>
</feature>
<keyword evidence="10" id="KW-0479">Metal-binding</keyword>
<dbReference type="GO" id="GO:0046872">
    <property type="term" value="F:metal ion binding"/>
    <property type="evidence" value="ECO:0007669"/>
    <property type="project" value="UniProtKB-KW"/>
</dbReference>
<feature type="transmembrane region" description="Helical" evidence="17">
    <location>
        <begin position="20"/>
        <end position="40"/>
    </location>
</feature>
<feature type="transmembrane region" description="Helical" evidence="17">
    <location>
        <begin position="429"/>
        <end position="449"/>
    </location>
</feature>
<evidence type="ECO:0000256" key="5">
    <source>
        <dbReference type="ARBA" id="ARBA00010810"/>
    </source>
</evidence>
<evidence type="ECO:0000256" key="6">
    <source>
        <dbReference type="ARBA" id="ARBA00012602"/>
    </source>
</evidence>
<dbReference type="PANTHER" id="PTHR13872">
    <property type="entry name" value="DOLICHYL-DIPHOSPHOOLIGOSACCHARIDE--PROTEIN GLYCOSYLTRANSFERASE SUBUNIT"/>
    <property type="match status" value="1"/>
</dbReference>
<dbReference type="Pfam" id="PF21436">
    <property type="entry name" value="STT3-PglB_core"/>
    <property type="match status" value="1"/>
</dbReference>
<keyword evidence="20" id="KW-1185">Reference proteome</keyword>
<dbReference type="Gene3D" id="3.40.50.12610">
    <property type="match status" value="1"/>
</dbReference>
<dbReference type="InterPro" id="IPR048999">
    <property type="entry name" value="STT3-PglB_core"/>
</dbReference>
<evidence type="ECO:0000256" key="16">
    <source>
        <dbReference type="ARBA" id="ARBA00034066"/>
    </source>
</evidence>
<comment type="pathway">
    <text evidence="4">Protein modification; protein glycosylation.</text>
</comment>
<dbReference type="GO" id="GO:0016020">
    <property type="term" value="C:membrane"/>
    <property type="evidence" value="ECO:0007669"/>
    <property type="project" value="InterPro"/>
</dbReference>
<evidence type="ECO:0000256" key="1">
    <source>
        <dbReference type="ARBA" id="ARBA00001936"/>
    </source>
</evidence>
<evidence type="ECO:0000256" key="7">
    <source>
        <dbReference type="ARBA" id="ARBA00022676"/>
    </source>
</evidence>
<dbReference type="EMBL" id="CP006867">
    <property type="protein sequence ID" value="ALU12490.1"/>
    <property type="molecule type" value="Genomic_DNA"/>
</dbReference>
<evidence type="ECO:0000256" key="12">
    <source>
        <dbReference type="ARBA" id="ARBA00022989"/>
    </source>
</evidence>
<evidence type="ECO:0000256" key="15">
    <source>
        <dbReference type="ARBA" id="ARBA00030679"/>
    </source>
</evidence>
<sequence>MRSKMKLLETIDPKSIRIIAIFLTAVLLVASLYIRVIPFFKYSKFGIWLQYDDSLSVYWQSEQLYLHGLGYWWKLTPENTRYLWWWPEGRDFRITDFPGLAMTGALFYPALKTFGLRLVDWVGLLPAVFGALTALAVTVLGWLIGGPLLAFLSLLAVSFQQAFLQRSIASFVEKVSPTTFYSTLYLITYAWAVMEYNKGTRDPRKYFVIGLIGGLTLSLSSAYWSGFLGFVGITIVGLLILPFITPEKDLPKLMAFYSIGVLIGYVATGWWVTTVWMTKLKYAAIGLIALLGIISATEYILLEKFSDRGRKIWFGILLALILWAIIVEQHFTILFKFLPGRYVMMLMPWIKKEVDPLAQSVAEHQGIWNVISVSAAPNVFGIGILAPIALLNAVALISRKEGRNDVVASLPMLAMALFGTYLITVNTSVYLLTLVGYMLGLGGALALYWSIREFLSLRSFDIKKLYHASVILLGLITLAIGISNGVTFAINYPVPSFLSAGTSFYTPLFPETLEFMRGKCKFAVAWWDYGYMLGVVANTTTLVDPLAYNMVKISKVAKALTGTEDDLVNLAKAFALPPNRTCVFTYEVFSYIPSSKTILGIPRAGDFAKSIWMLRIRGLNDSQIFGKYIMYLLIGRDLSGRTVQLVIPSPSTLRVSGNAIEARSVDGRVVLLSAVTNLIPLFNIKKVLLYKLIYNGVIQSGYNFDTILQSLKPTEVRFKHLKLLKAFVEDLRDPDTNATIPGIKAVSVVYLYTG</sequence>
<evidence type="ECO:0000313" key="19">
    <source>
        <dbReference type="EMBL" id="ALU12490.1"/>
    </source>
</evidence>
<feature type="transmembrane region" description="Helical" evidence="17">
    <location>
        <begin position="314"/>
        <end position="338"/>
    </location>
</feature>
<feature type="transmembrane region" description="Helical" evidence="17">
    <location>
        <begin position="406"/>
        <end position="423"/>
    </location>
</feature>
<dbReference type="GO" id="GO:0004576">
    <property type="term" value="F:oligosaccharyl transferase activity"/>
    <property type="evidence" value="ECO:0007669"/>
    <property type="project" value="InterPro"/>
</dbReference>
<dbReference type="EC" id="2.4.99.21" evidence="6"/>
<feature type="transmembrane region" description="Helical" evidence="17">
    <location>
        <begin position="230"/>
        <end position="246"/>
    </location>
</feature>
<dbReference type="GeneID" id="30680275"/>
<dbReference type="KEGG" id="iis:EYM_04420"/>
<dbReference type="PANTHER" id="PTHR13872:SF1">
    <property type="entry name" value="DOLICHYL-DIPHOSPHOOLIGOSACCHARIDE--PROTEIN GLYCOSYLTRANSFERASE SUBUNIT STT3B"/>
    <property type="match status" value="1"/>
</dbReference>
<evidence type="ECO:0000256" key="10">
    <source>
        <dbReference type="ARBA" id="ARBA00022723"/>
    </source>
</evidence>
<evidence type="ECO:0000256" key="13">
    <source>
        <dbReference type="ARBA" id="ARBA00023136"/>
    </source>
</evidence>
<keyword evidence="13 17" id="KW-0472">Membrane</keyword>
<evidence type="ECO:0000256" key="14">
    <source>
        <dbReference type="ARBA" id="ARBA00023211"/>
    </source>
</evidence>
<evidence type="ECO:0000256" key="11">
    <source>
        <dbReference type="ARBA" id="ARBA00022842"/>
    </source>
</evidence>
<gene>
    <name evidence="19" type="ORF">EYM_04420</name>
</gene>
<feature type="transmembrane region" description="Helical" evidence="17">
    <location>
        <begin position="379"/>
        <end position="397"/>
    </location>
</feature>
<keyword evidence="12 17" id="KW-1133">Transmembrane helix</keyword>
<feature type="transmembrane region" description="Helical" evidence="17">
    <location>
        <begin position="282"/>
        <end position="302"/>
    </location>
</feature>
<feature type="domain" description="STT3/PglB/AglB core" evidence="18">
    <location>
        <begin position="522"/>
        <end position="572"/>
    </location>
</feature>
<evidence type="ECO:0000256" key="9">
    <source>
        <dbReference type="ARBA" id="ARBA00022692"/>
    </source>
</evidence>
<comment type="similarity">
    <text evidence="5">Belongs to the STT3 family.</text>
</comment>
<keyword evidence="8" id="KW-0808">Transferase</keyword>
<feature type="transmembrane region" description="Helical" evidence="17">
    <location>
        <begin position="253"/>
        <end position="276"/>
    </location>
</feature>
<organism evidence="19 20">
    <name type="scientific">Ignicoccus islandicus DSM 13165</name>
    <dbReference type="NCBI Taxonomy" id="940295"/>
    <lineage>
        <taxon>Archaea</taxon>
        <taxon>Thermoproteota</taxon>
        <taxon>Thermoprotei</taxon>
        <taxon>Desulfurococcales</taxon>
        <taxon>Desulfurococcaceae</taxon>
        <taxon>Ignicoccus</taxon>
    </lineage>
</organism>
<comment type="cofactor">
    <cofactor evidence="1">
        <name>Mn(2+)</name>
        <dbReference type="ChEBI" id="CHEBI:29035"/>
    </cofactor>
</comment>
<dbReference type="UniPathway" id="UPA00378"/>
<feature type="transmembrane region" description="Helical" evidence="17">
    <location>
        <begin position="175"/>
        <end position="194"/>
    </location>
</feature>
<keyword evidence="11" id="KW-0460">Magnesium</keyword>
<accession>A0A0U3DY93</accession>
<dbReference type="STRING" id="940295.EYM_04420"/>
<evidence type="ECO:0000259" key="18">
    <source>
        <dbReference type="Pfam" id="PF21436"/>
    </source>
</evidence>
<comment type="cofactor">
    <cofactor evidence="2">
        <name>Mg(2+)</name>
        <dbReference type="ChEBI" id="CHEBI:18420"/>
    </cofactor>
</comment>
<comment type="catalytic activity">
    <reaction evidence="16">
        <text>an archaeal dolichyl phosphooligosaccharide + [protein]-L-asparagine = an archaeal dolichyl phosphate + a glycoprotein with the oligosaccharide chain attached by N-beta-D-glycosyl linkage to a protein L-asparagine.</text>
        <dbReference type="EC" id="2.4.99.21"/>
    </reaction>
</comment>
<dbReference type="AlphaFoldDB" id="A0A0U3DY93"/>
<evidence type="ECO:0000256" key="2">
    <source>
        <dbReference type="ARBA" id="ARBA00001946"/>
    </source>
</evidence>
<feature type="transmembrane region" description="Helical" evidence="17">
    <location>
        <begin position="123"/>
        <end position="155"/>
    </location>
</feature>